<comment type="catalytic activity">
    <reaction evidence="9">
        <text>a uridine in RNA = a pseudouridine in RNA</text>
        <dbReference type="Rhea" id="RHEA:48348"/>
        <dbReference type="Rhea" id="RHEA-COMP:12068"/>
        <dbReference type="Rhea" id="RHEA-COMP:12069"/>
        <dbReference type="ChEBI" id="CHEBI:65314"/>
        <dbReference type="ChEBI" id="CHEBI:65315"/>
    </reaction>
</comment>
<keyword evidence="4 9" id="KW-0413">Isomerase</keyword>
<dbReference type="FunFam" id="3.30.2350.10:FF:000005">
    <property type="entry name" value="Pseudouridine synthase"/>
    <property type="match status" value="1"/>
</dbReference>
<evidence type="ECO:0000256" key="6">
    <source>
        <dbReference type="ARBA" id="ARBA00036916"/>
    </source>
</evidence>
<dbReference type="NCBIfam" id="TIGR00005">
    <property type="entry name" value="rluA_subfam"/>
    <property type="match status" value="1"/>
</dbReference>
<keyword evidence="3" id="KW-0819">tRNA processing</keyword>
<gene>
    <name evidence="11" type="primary">rluA_1</name>
    <name evidence="11" type="ORF">NCTC11647_00195</name>
</gene>
<reference evidence="11 12" key="1">
    <citation type="submission" date="2018-06" db="EMBL/GenBank/DDBJ databases">
        <authorList>
            <consortium name="Pathogen Informatics"/>
            <person name="Doyle S."/>
        </authorList>
    </citation>
    <scope>NUCLEOTIDE SEQUENCE [LARGE SCALE GENOMIC DNA]</scope>
    <source>
        <strain evidence="11 12">NCTC11647</strain>
    </source>
</reference>
<dbReference type="CDD" id="cd02869">
    <property type="entry name" value="PseudoU_synth_RluA_like"/>
    <property type="match status" value="1"/>
</dbReference>
<feature type="domain" description="Pseudouridine synthase RsuA/RluA-like" evidence="10">
    <location>
        <begin position="35"/>
        <end position="180"/>
    </location>
</feature>
<evidence type="ECO:0000256" key="8">
    <source>
        <dbReference type="PIRSR" id="PIRSR606225-1"/>
    </source>
</evidence>
<comment type="catalytic activity">
    <reaction evidence="6">
        <text>uridine(746) in 23S rRNA = pseudouridine(746) in 23S rRNA</text>
        <dbReference type="Rhea" id="RHEA:42548"/>
        <dbReference type="Rhea" id="RHEA-COMP:10109"/>
        <dbReference type="Rhea" id="RHEA-COMP:10110"/>
        <dbReference type="ChEBI" id="CHEBI:65314"/>
        <dbReference type="ChEBI" id="CHEBI:65315"/>
        <dbReference type="EC" id="5.4.99.29"/>
    </reaction>
</comment>
<comment type="similarity">
    <text evidence="1 9">Belongs to the pseudouridine synthase RluA family.</text>
</comment>
<accession>A0A2X1WEY7</accession>
<evidence type="ECO:0000256" key="7">
    <source>
        <dbReference type="ARBA" id="ARBA00037305"/>
    </source>
</evidence>
<evidence type="ECO:0000259" key="10">
    <source>
        <dbReference type="Pfam" id="PF00849"/>
    </source>
</evidence>
<dbReference type="PANTHER" id="PTHR21600">
    <property type="entry name" value="MITOCHONDRIAL RNA PSEUDOURIDINE SYNTHASE"/>
    <property type="match status" value="1"/>
</dbReference>
<keyword evidence="2" id="KW-0698">rRNA processing</keyword>
<dbReference type="GO" id="GO:0000455">
    <property type="term" value="P:enzyme-directed rRNA pseudouridine synthesis"/>
    <property type="evidence" value="ECO:0007669"/>
    <property type="project" value="TreeGrafter"/>
</dbReference>
<dbReference type="PANTHER" id="PTHR21600:SF91">
    <property type="entry name" value="DUAL-SPECIFICITY RNA PSEUDOURIDINE SYNTHASE RLUA"/>
    <property type="match status" value="1"/>
</dbReference>
<protein>
    <recommendedName>
        <fullName evidence="9">Pseudouridine synthase</fullName>
        <ecNumber evidence="9">5.4.99.-</ecNumber>
    </recommendedName>
</protein>
<dbReference type="GO" id="GO:0160142">
    <property type="term" value="F:23S rRNA pseudouridine(746) synthase activity"/>
    <property type="evidence" value="ECO:0007669"/>
    <property type="project" value="UniProtKB-EC"/>
</dbReference>
<evidence type="ECO:0000313" key="11">
    <source>
        <dbReference type="EMBL" id="SPY27163.1"/>
    </source>
</evidence>
<evidence type="ECO:0000256" key="4">
    <source>
        <dbReference type="ARBA" id="ARBA00023235"/>
    </source>
</evidence>
<comment type="catalytic activity">
    <reaction evidence="5">
        <text>uridine(32) in tRNA = pseudouridine(32) in tRNA</text>
        <dbReference type="Rhea" id="RHEA:42544"/>
        <dbReference type="Rhea" id="RHEA-COMP:10107"/>
        <dbReference type="Rhea" id="RHEA-COMP:10108"/>
        <dbReference type="ChEBI" id="CHEBI:65314"/>
        <dbReference type="ChEBI" id="CHEBI:65315"/>
        <dbReference type="EC" id="5.4.99.28"/>
    </reaction>
</comment>
<comment type="function">
    <text evidence="7">Dual specificity enzyme that catalyzes the synthesis of pseudouridine from uracil-746 in 23S ribosomal RNA and from uracil-32 in the anticodon stem and loop of transfer RNAs.</text>
</comment>
<dbReference type="InterPro" id="IPR020103">
    <property type="entry name" value="PsdUridine_synth_cat_dom_sf"/>
</dbReference>
<dbReference type="InterPro" id="IPR006225">
    <property type="entry name" value="PsdUridine_synth_RluC/D"/>
</dbReference>
<dbReference type="InterPro" id="IPR006224">
    <property type="entry name" value="PsdUridine_synth_RluA-like_CS"/>
</dbReference>
<dbReference type="EC" id="5.4.99.-" evidence="9"/>
<dbReference type="EMBL" id="UATL01000001">
    <property type="protein sequence ID" value="SPY27163.1"/>
    <property type="molecule type" value="Genomic_DNA"/>
</dbReference>
<evidence type="ECO:0000256" key="1">
    <source>
        <dbReference type="ARBA" id="ARBA00010876"/>
    </source>
</evidence>
<dbReference type="PROSITE" id="PS01129">
    <property type="entry name" value="PSI_RLU"/>
    <property type="match status" value="1"/>
</dbReference>
<dbReference type="InterPro" id="IPR050188">
    <property type="entry name" value="RluA_PseudoU_synthase"/>
</dbReference>
<comment type="function">
    <text evidence="9">Responsible for synthesis of pseudouridine from uracil.</text>
</comment>
<evidence type="ECO:0000256" key="2">
    <source>
        <dbReference type="ARBA" id="ARBA00022552"/>
    </source>
</evidence>
<evidence type="ECO:0000256" key="9">
    <source>
        <dbReference type="RuleBase" id="RU362028"/>
    </source>
</evidence>
<feature type="active site" evidence="8">
    <location>
        <position position="77"/>
    </location>
</feature>
<dbReference type="AlphaFoldDB" id="A0A2X1WEY7"/>
<evidence type="ECO:0000256" key="3">
    <source>
        <dbReference type="ARBA" id="ARBA00022694"/>
    </source>
</evidence>
<dbReference type="Pfam" id="PF00849">
    <property type="entry name" value="PseudoU_synth_2"/>
    <property type="match status" value="1"/>
</dbReference>
<sequence length="241" mass="28015">MIYRIHFESAMKPLPLLDYNPPQDPWLDVLHLDRDIIAVNKPSGLLSVPGRDPAHYDSIYSRVLRDHPKSQIVHRLDMTTSGLIVLAINKNAERHLKAQFRERQTHKVYYARVWGHLEQQHGSVDLPLICDWPNRPKQKVCYEEGKPSLTHYEVVRYEENATLVRLLPVTGRSHQLRVHMMAIGHPILGDRFYAHDEAREMAPRLQLHAAELTFAHPYTEEPMHIFAPCDFYPDAPTRTLD</sequence>
<evidence type="ECO:0000256" key="5">
    <source>
        <dbReference type="ARBA" id="ARBA00036184"/>
    </source>
</evidence>
<dbReference type="Gene3D" id="3.30.2350.10">
    <property type="entry name" value="Pseudouridine synthase"/>
    <property type="match status" value="1"/>
</dbReference>
<dbReference type="GO" id="GO:0003723">
    <property type="term" value="F:RNA binding"/>
    <property type="evidence" value="ECO:0007669"/>
    <property type="project" value="InterPro"/>
</dbReference>
<dbReference type="Proteomes" id="UP000251647">
    <property type="component" value="Unassembled WGS sequence"/>
</dbReference>
<dbReference type="GO" id="GO:0160151">
    <property type="term" value="F:tRNA pseudouridine(32) synthase activity"/>
    <property type="evidence" value="ECO:0007669"/>
    <property type="project" value="UniProtKB-EC"/>
</dbReference>
<dbReference type="InterPro" id="IPR006145">
    <property type="entry name" value="PsdUridine_synth_RsuA/RluA"/>
</dbReference>
<dbReference type="NCBIfam" id="NF007543">
    <property type="entry name" value="PRK10158.1"/>
    <property type="match status" value="1"/>
</dbReference>
<dbReference type="GO" id="GO:0008033">
    <property type="term" value="P:tRNA processing"/>
    <property type="evidence" value="ECO:0007669"/>
    <property type="project" value="UniProtKB-KW"/>
</dbReference>
<proteinExistence type="inferred from homology"/>
<evidence type="ECO:0000313" key="12">
    <source>
        <dbReference type="Proteomes" id="UP000251647"/>
    </source>
</evidence>
<name>A0A2X1WEY7_PHODM</name>
<organism evidence="11 12">
    <name type="scientific">Photobacterium damselae</name>
    <dbReference type="NCBI Taxonomy" id="38293"/>
    <lineage>
        <taxon>Bacteria</taxon>
        <taxon>Pseudomonadati</taxon>
        <taxon>Pseudomonadota</taxon>
        <taxon>Gammaproteobacteria</taxon>
        <taxon>Vibrionales</taxon>
        <taxon>Vibrionaceae</taxon>
        <taxon>Photobacterium</taxon>
    </lineage>
</organism>
<dbReference type="SUPFAM" id="SSF55120">
    <property type="entry name" value="Pseudouridine synthase"/>
    <property type="match status" value="1"/>
</dbReference>